<feature type="domain" description="Transposable element P transposase-like RNase H" evidence="1">
    <location>
        <begin position="2"/>
        <end position="51"/>
    </location>
</feature>
<evidence type="ECO:0000259" key="1">
    <source>
        <dbReference type="Pfam" id="PF21787"/>
    </source>
</evidence>
<sequence>MAYYFTYHLTGQGQAKVLTDVIIACQEFDVNVKVVTFNGLAANMTIVNVLGANIKFPEKRPKSIPRRARIKTPQQTEADRMKYAPMKTTVVHPKTKEDIHVMLDTCHMLKLARNLLAQTKKGIKIPGFHKAVKWSYIEELFEYQNRQGFRLGNKLTKSHVYIGAHKMKVVLAAQVLSNSTADALRQLRDELKHPKFVGSEATEENCCKFNKLFDMLNSWNPKQVNDRAPLTISNLPEKKKIFKDCKNSLNHCNLLRIMYALDLLSKIYSSISLALFD</sequence>
<dbReference type="STRING" id="35525.A0A164TIQ1"/>
<dbReference type="Pfam" id="PF21788">
    <property type="entry name" value="TNP-like_GBD"/>
    <property type="match status" value="1"/>
</dbReference>
<dbReference type="Pfam" id="PF21787">
    <property type="entry name" value="TNP-like_RNaseH_N"/>
    <property type="match status" value="1"/>
</dbReference>
<gene>
    <name evidence="3" type="ORF">APZ42_025045</name>
</gene>
<reference evidence="3 4" key="1">
    <citation type="submission" date="2016-03" db="EMBL/GenBank/DDBJ databases">
        <title>EvidentialGene: Evidence-directed Construction of Genes on Genomes.</title>
        <authorList>
            <person name="Gilbert D.G."/>
            <person name="Choi J.-H."/>
            <person name="Mockaitis K."/>
            <person name="Colbourne J."/>
            <person name="Pfrender M."/>
        </authorList>
    </citation>
    <scope>NUCLEOTIDE SEQUENCE [LARGE SCALE GENOMIC DNA]</scope>
    <source>
        <strain evidence="3 4">Xinb3</strain>
        <tissue evidence="3">Complete organism</tissue>
    </source>
</reference>
<dbReference type="Proteomes" id="UP000076858">
    <property type="component" value="Unassembled WGS sequence"/>
</dbReference>
<keyword evidence="4" id="KW-1185">Reference proteome</keyword>
<dbReference type="InterPro" id="IPR048365">
    <property type="entry name" value="TNP-like_RNaseH_N"/>
</dbReference>
<evidence type="ECO:0000313" key="3">
    <source>
        <dbReference type="EMBL" id="KZS10488.1"/>
    </source>
</evidence>
<feature type="domain" description="Transposable element P transposase-like GTP-binding insertion" evidence="2">
    <location>
        <begin position="106"/>
        <end position="225"/>
    </location>
</feature>
<accession>A0A164TIQ1</accession>
<evidence type="ECO:0000313" key="4">
    <source>
        <dbReference type="Proteomes" id="UP000076858"/>
    </source>
</evidence>
<dbReference type="OrthoDB" id="7312725at2759"/>
<proteinExistence type="predicted"/>
<dbReference type="EMBL" id="LRGB01001790">
    <property type="protein sequence ID" value="KZS10488.1"/>
    <property type="molecule type" value="Genomic_DNA"/>
</dbReference>
<protein>
    <submittedName>
        <fullName evidence="3">Uncharacterized protein</fullName>
    </submittedName>
</protein>
<organism evidence="3 4">
    <name type="scientific">Daphnia magna</name>
    <dbReference type="NCBI Taxonomy" id="35525"/>
    <lineage>
        <taxon>Eukaryota</taxon>
        <taxon>Metazoa</taxon>
        <taxon>Ecdysozoa</taxon>
        <taxon>Arthropoda</taxon>
        <taxon>Crustacea</taxon>
        <taxon>Branchiopoda</taxon>
        <taxon>Diplostraca</taxon>
        <taxon>Cladocera</taxon>
        <taxon>Anomopoda</taxon>
        <taxon>Daphniidae</taxon>
        <taxon>Daphnia</taxon>
    </lineage>
</organism>
<name>A0A164TIQ1_9CRUS</name>
<evidence type="ECO:0000259" key="2">
    <source>
        <dbReference type="Pfam" id="PF21788"/>
    </source>
</evidence>
<comment type="caution">
    <text evidence="3">The sequence shown here is derived from an EMBL/GenBank/DDBJ whole genome shotgun (WGS) entry which is preliminary data.</text>
</comment>
<dbReference type="InterPro" id="IPR048366">
    <property type="entry name" value="TNP-like_GBD"/>
</dbReference>
<dbReference type="AlphaFoldDB" id="A0A164TIQ1"/>